<keyword evidence="2" id="KW-1185">Reference proteome</keyword>
<reference evidence="1 2" key="1">
    <citation type="submission" date="2024-01" db="EMBL/GenBank/DDBJ databases">
        <title>Genome analysis.</title>
        <authorList>
            <person name="Zhang K."/>
        </authorList>
    </citation>
    <scope>NUCLEOTIDE SEQUENCE [LARGE SCALE GENOMIC DNA]</scope>
    <source>
        <strain evidence="1 2">CGMCC 4.1753</strain>
    </source>
</reference>
<organism evidence="1 2">
    <name type="scientific">Streptomyces violaceochromogenes</name>
    <dbReference type="NCBI Taxonomy" id="67377"/>
    <lineage>
        <taxon>Bacteria</taxon>
        <taxon>Bacillati</taxon>
        <taxon>Actinomycetota</taxon>
        <taxon>Actinomycetes</taxon>
        <taxon>Kitasatosporales</taxon>
        <taxon>Streptomycetaceae</taxon>
        <taxon>Streptomyces</taxon>
    </lineage>
</organism>
<evidence type="ECO:0008006" key="3">
    <source>
        <dbReference type="Google" id="ProtNLM"/>
    </source>
</evidence>
<sequence>MATAHWLLSTLPTQSRDRARLEWQEHQVAMLPLGTLFSAVRIPGRLVADLTACTETAELDAFMGQALNGGPVICDPRHHRYYALVPAGMPKRWQRAADAWRAMDVELLGIGSYLGVPQVDAVECTPARASHWAVPMNSAATLCSRPAVARLIAAGRRSTDPGVEE</sequence>
<dbReference type="RefSeq" id="WP_229856752.1">
    <property type="nucleotide sequence ID" value="NZ_BMUO01000005.1"/>
</dbReference>
<evidence type="ECO:0000313" key="2">
    <source>
        <dbReference type="Proteomes" id="UP001353952"/>
    </source>
</evidence>
<dbReference type="Proteomes" id="UP001353952">
    <property type="component" value="Unassembled WGS sequence"/>
</dbReference>
<comment type="caution">
    <text evidence="1">The sequence shown here is derived from an EMBL/GenBank/DDBJ whole genome shotgun (WGS) entry which is preliminary data.</text>
</comment>
<name>A0ABU6LZ21_9ACTN</name>
<evidence type="ECO:0000313" key="1">
    <source>
        <dbReference type="EMBL" id="MEC7054552.1"/>
    </source>
</evidence>
<accession>A0ABU6LZ21</accession>
<proteinExistence type="predicted"/>
<gene>
    <name evidence="1" type="ORF">RFN57_19985</name>
</gene>
<protein>
    <recommendedName>
        <fullName evidence="3">DNA primase/polymerase bifunctional N-terminal domain-containing protein</fullName>
    </recommendedName>
</protein>
<dbReference type="EMBL" id="JAYXNZ010000002">
    <property type="protein sequence ID" value="MEC7054552.1"/>
    <property type="molecule type" value="Genomic_DNA"/>
</dbReference>